<dbReference type="AlphaFoldDB" id="A0A938YB88"/>
<proteinExistence type="predicted"/>
<comment type="caution">
    <text evidence="3">The sequence shown here is derived from an EMBL/GenBank/DDBJ whole genome shotgun (WGS) entry which is preliminary data.</text>
</comment>
<evidence type="ECO:0008006" key="5">
    <source>
        <dbReference type="Google" id="ProtNLM"/>
    </source>
</evidence>
<keyword evidence="2" id="KW-0812">Transmembrane</keyword>
<feature type="transmembrane region" description="Helical" evidence="2">
    <location>
        <begin position="117"/>
        <end position="135"/>
    </location>
</feature>
<evidence type="ECO:0000313" key="3">
    <source>
        <dbReference type="EMBL" id="MBM9460836.1"/>
    </source>
</evidence>
<sequence length="306" mass="32502">MAQQLGAPRDAPRAHPASWDLHQVERTGPFATRVTWRAANGTMAQWDSRSARRRGRIQLLDAAGRVAGFVETEPAVARRMARANLVATSATTVGAVLFALGALLAQLQVGTTPDVDTVYVAGGVLFSLGGYVALLQASNAPTDLGADGALTARGWRWFAFEPQRIGWLSAAVLFGGTIIFGVSLLASYASDLTPRQTDSWVWGPDILGCVCFLVSGHLALVEVGHGWIWRIVNDLGWWIASVNQVGSIIFFLAGLASFVQPATSTAVNAGLANWGTFAGSLFFVVGGVLQLFERPSRPGARGRAGR</sequence>
<feature type="transmembrane region" description="Helical" evidence="2">
    <location>
        <begin position="85"/>
        <end position="105"/>
    </location>
</feature>
<dbReference type="EMBL" id="JAERTX010000011">
    <property type="protein sequence ID" value="MBM9460836.1"/>
    <property type="molecule type" value="Genomic_DNA"/>
</dbReference>
<gene>
    <name evidence="3" type="ORF">JK386_13075</name>
</gene>
<accession>A0A938YB88</accession>
<keyword evidence="2" id="KW-1133">Transmembrane helix</keyword>
<keyword evidence="2" id="KW-0472">Membrane</keyword>
<evidence type="ECO:0000256" key="1">
    <source>
        <dbReference type="SAM" id="MobiDB-lite"/>
    </source>
</evidence>
<organism evidence="3 4">
    <name type="scientific">Nocardioides faecalis</name>
    <dbReference type="NCBI Taxonomy" id="2803858"/>
    <lineage>
        <taxon>Bacteria</taxon>
        <taxon>Bacillati</taxon>
        <taxon>Actinomycetota</taxon>
        <taxon>Actinomycetes</taxon>
        <taxon>Propionibacteriales</taxon>
        <taxon>Nocardioidaceae</taxon>
        <taxon>Nocardioides</taxon>
    </lineage>
</organism>
<reference evidence="3" key="1">
    <citation type="submission" date="2021-01" db="EMBL/GenBank/DDBJ databases">
        <title>Novel species in genus Nocardioides.</title>
        <authorList>
            <person name="Zhang G."/>
        </authorList>
    </citation>
    <scope>NUCLEOTIDE SEQUENCE</scope>
    <source>
        <strain evidence="3">Zg-536</strain>
    </source>
</reference>
<keyword evidence="4" id="KW-1185">Reference proteome</keyword>
<feature type="transmembrane region" description="Helical" evidence="2">
    <location>
        <begin position="201"/>
        <end position="223"/>
    </location>
</feature>
<dbReference type="RefSeq" id="WP_205292154.1">
    <property type="nucleotide sequence ID" value="NZ_CP074406.1"/>
</dbReference>
<feature type="transmembrane region" description="Helical" evidence="2">
    <location>
        <begin position="165"/>
        <end position="189"/>
    </location>
</feature>
<name>A0A938YB88_9ACTN</name>
<protein>
    <recommendedName>
        <fullName evidence="5">YrhK domain-containing protein</fullName>
    </recommendedName>
</protein>
<feature type="transmembrane region" description="Helical" evidence="2">
    <location>
        <begin position="235"/>
        <end position="259"/>
    </location>
</feature>
<evidence type="ECO:0000313" key="4">
    <source>
        <dbReference type="Proteomes" id="UP000663791"/>
    </source>
</evidence>
<dbReference type="Proteomes" id="UP000663791">
    <property type="component" value="Unassembled WGS sequence"/>
</dbReference>
<evidence type="ECO:0000256" key="2">
    <source>
        <dbReference type="SAM" id="Phobius"/>
    </source>
</evidence>
<feature type="transmembrane region" description="Helical" evidence="2">
    <location>
        <begin position="271"/>
        <end position="292"/>
    </location>
</feature>
<feature type="region of interest" description="Disordered" evidence="1">
    <location>
        <begin position="1"/>
        <end position="22"/>
    </location>
</feature>